<name>A0A8W8IJN5_MAGGI</name>
<sequence length="713" mass="83184">MMRAMAYSSDEEGFFSSDEENEEPHSKRKCIYSSDEESFYYTSKVTSIKDPTERTQRGEEFYCDKEFFSGVSRDNFETEHDEENNLEEPTSPALSEKLLRNADLRIARKRKKRTGGRLERKETCKDTINEVKSVRCCEKHCLGKIGSKTIQEAREFFYKQKRDDQSDFIFSSLRCCYAHSDDKNSKVSFVAYGTRMCEVGWKALYGIKDRRYRIIKAKVREGCQSLDAADARGGQSYPSGMYLQAKTFIEGKSVRYGDPQPDCREIHLPCCVNKTTAYDDYKQEFLRNGIRCLSKRSFYRVWQEHFSNVKVRKFQKFSKCNECTTFRDALTQKLTKEERIRLQHQRQIHLKIQELSREKYYKHRAKSRDNPDKYISIIIDNMDQSKTNLPRFTENFKSETGLAHIHHHLTGVLSHGTKKSYVYTWTDLFSSDCNVTLNCLMLVLKDVATTNNGSLPPVLYLQADNSAKDNKNKFVIIFLAMLVKADILKKIKLTFLMVGHTHEDIDQMFSCISKEAQTRKLITIPDLQDMVRASFTPKPDAEHLESLWDFRGMAAIGECLRGIKDPHVFKLTKKSGRVILSYKDWPLTGENYREVDLDSLVPDLSTPLTLKPNLEKVRSSVEEMKKDLQRWEESGRFKTEERQWWEMYLTNMMREKDDCPVPLAPSTLPKYRSPPNTGPQLDRNIDNAIERHMLRLQKTSSINITGRRNQRRN</sequence>
<accession>A0A8W8IJN5</accession>
<dbReference type="EnsemblMetazoa" id="G14618.1">
    <property type="protein sequence ID" value="G14618.1:cds"/>
    <property type="gene ID" value="G14618"/>
</dbReference>
<feature type="compositionally biased region" description="Acidic residues" evidence="1">
    <location>
        <begin position="9"/>
        <end position="22"/>
    </location>
</feature>
<evidence type="ECO:0000259" key="2">
    <source>
        <dbReference type="Pfam" id="PF25273"/>
    </source>
</evidence>
<feature type="domain" description="DUF7869" evidence="2">
    <location>
        <begin position="398"/>
        <end position="586"/>
    </location>
</feature>
<evidence type="ECO:0000313" key="3">
    <source>
        <dbReference type="EnsemblMetazoa" id="G14618.1:cds"/>
    </source>
</evidence>
<dbReference type="PANTHER" id="PTHR33153:SF3">
    <property type="entry name" value="TRAFFICKING PROTEIN PARTICLE COMPLEX SUBUNIT 11 DOMAIN-CONTAINING PROTEIN"/>
    <property type="match status" value="1"/>
</dbReference>
<feature type="region of interest" description="Disordered" evidence="1">
    <location>
        <begin position="1"/>
        <end position="29"/>
    </location>
</feature>
<keyword evidence="4" id="KW-1185">Reference proteome</keyword>
<dbReference type="InterPro" id="IPR057191">
    <property type="entry name" value="DUF7869"/>
</dbReference>
<organism evidence="3 4">
    <name type="scientific">Magallana gigas</name>
    <name type="common">Pacific oyster</name>
    <name type="synonym">Crassostrea gigas</name>
    <dbReference type="NCBI Taxonomy" id="29159"/>
    <lineage>
        <taxon>Eukaryota</taxon>
        <taxon>Metazoa</taxon>
        <taxon>Spiralia</taxon>
        <taxon>Lophotrochozoa</taxon>
        <taxon>Mollusca</taxon>
        <taxon>Bivalvia</taxon>
        <taxon>Autobranchia</taxon>
        <taxon>Pteriomorphia</taxon>
        <taxon>Ostreida</taxon>
        <taxon>Ostreoidea</taxon>
        <taxon>Ostreidae</taxon>
        <taxon>Magallana</taxon>
    </lineage>
</organism>
<dbReference type="OrthoDB" id="6051974at2759"/>
<reference evidence="3" key="1">
    <citation type="submission" date="2022-08" db="UniProtKB">
        <authorList>
            <consortium name="EnsemblMetazoa"/>
        </authorList>
    </citation>
    <scope>IDENTIFICATION</scope>
    <source>
        <strain evidence="3">05x7-T-G4-1.051#20</strain>
    </source>
</reference>
<dbReference type="PANTHER" id="PTHR33153">
    <property type="entry name" value="MYND-TYPE DOMAIN-CONTAINING PROTEIN"/>
    <property type="match status" value="1"/>
</dbReference>
<evidence type="ECO:0000313" key="4">
    <source>
        <dbReference type="Proteomes" id="UP000005408"/>
    </source>
</evidence>
<dbReference type="AlphaFoldDB" id="A0A8W8IJN5"/>
<dbReference type="Pfam" id="PF25273">
    <property type="entry name" value="DUF7869"/>
    <property type="match status" value="1"/>
</dbReference>
<dbReference type="Proteomes" id="UP000005408">
    <property type="component" value="Unassembled WGS sequence"/>
</dbReference>
<evidence type="ECO:0000256" key="1">
    <source>
        <dbReference type="SAM" id="MobiDB-lite"/>
    </source>
</evidence>
<proteinExistence type="predicted"/>
<protein>
    <recommendedName>
        <fullName evidence="2">DUF7869 domain-containing protein</fullName>
    </recommendedName>
</protein>
<dbReference type="OMA" id="TINCLMH"/>